<name>A0A517RJG3_9PLAN</name>
<dbReference type="KEGG" id="gaz:Pan241w_41320"/>
<organism evidence="1 2">
    <name type="scientific">Gimesia alba</name>
    <dbReference type="NCBI Taxonomy" id="2527973"/>
    <lineage>
        <taxon>Bacteria</taxon>
        <taxon>Pseudomonadati</taxon>
        <taxon>Planctomycetota</taxon>
        <taxon>Planctomycetia</taxon>
        <taxon>Planctomycetales</taxon>
        <taxon>Planctomycetaceae</taxon>
        <taxon>Gimesia</taxon>
    </lineage>
</organism>
<reference evidence="1 2" key="1">
    <citation type="submission" date="2019-02" db="EMBL/GenBank/DDBJ databases">
        <title>Deep-cultivation of Planctomycetes and their phenomic and genomic characterization uncovers novel biology.</title>
        <authorList>
            <person name="Wiegand S."/>
            <person name="Jogler M."/>
            <person name="Boedeker C."/>
            <person name="Pinto D."/>
            <person name="Vollmers J."/>
            <person name="Rivas-Marin E."/>
            <person name="Kohn T."/>
            <person name="Peeters S.H."/>
            <person name="Heuer A."/>
            <person name="Rast P."/>
            <person name="Oberbeckmann S."/>
            <person name="Bunk B."/>
            <person name="Jeske O."/>
            <person name="Meyerdierks A."/>
            <person name="Storesund J.E."/>
            <person name="Kallscheuer N."/>
            <person name="Luecker S."/>
            <person name="Lage O.M."/>
            <person name="Pohl T."/>
            <person name="Merkel B.J."/>
            <person name="Hornburger P."/>
            <person name="Mueller R.-W."/>
            <person name="Bruemmer F."/>
            <person name="Labrenz M."/>
            <person name="Spormann A.M."/>
            <person name="Op den Camp H."/>
            <person name="Overmann J."/>
            <person name="Amann R."/>
            <person name="Jetten M.S.M."/>
            <person name="Mascher T."/>
            <person name="Medema M.H."/>
            <person name="Devos D.P."/>
            <person name="Kaster A.-K."/>
            <person name="Ovreas L."/>
            <person name="Rohde M."/>
            <person name="Galperin M.Y."/>
            <person name="Jogler C."/>
        </authorList>
    </citation>
    <scope>NUCLEOTIDE SEQUENCE [LARGE SCALE GENOMIC DNA]</scope>
    <source>
        <strain evidence="1 2">Pan241w</strain>
    </source>
</reference>
<keyword evidence="2" id="KW-1185">Reference proteome</keyword>
<accession>A0A517RJG3</accession>
<sequence length="85" mass="9593">MPCKHDVHFGNNLPEAASPLRDDDQTSYLSLDYILQHLFIEAEIGHKLFQAPQLSHSHPGKLLFSAVEDLLGDSHFAGYFRNRSS</sequence>
<protein>
    <submittedName>
        <fullName evidence="1">Uncharacterized protein</fullName>
    </submittedName>
</protein>
<dbReference type="EMBL" id="CP036269">
    <property type="protein sequence ID" value="QDT44027.1"/>
    <property type="molecule type" value="Genomic_DNA"/>
</dbReference>
<gene>
    <name evidence="1" type="ORF">Pan241w_41320</name>
</gene>
<dbReference type="AlphaFoldDB" id="A0A517RJG3"/>
<proteinExistence type="predicted"/>
<evidence type="ECO:0000313" key="1">
    <source>
        <dbReference type="EMBL" id="QDT44027.1"/>
    </source>
</evidence>
<dbReference type="Proteomes" id="UP000317171">
    <property type="component" value="Chromosome"/>
</dbReference>
<evidence type="ECO:0000313" key="2">
    <source>
        <dbReference type="Proteomes" id="UP000317171"/>
    </source>
</evidence>